<dbReference type="InterPro" id="IPR013783">
    <property type="entry name" value="Ig-like_fold"/>
</dbReference>
<feature type="domain" description="Immunoglobulin" evidence="2">
    <location>
        <begin position="9"/>
        <end position="111"/>
    </location>
</feature>
<dbReference type="PANTHER" id="PTHR21063:SF4">
    <property type="entry name" value="CD48 ANTIGEN-RELATED"/>
    <property type="match status" value="1"/>
</dbReference>
<keyword evidence="1" id="KW-1133">Transmembrane helix</keyword>
<feature type="domain" description="Immunoglobulin" evidence="2">
    <location>
        <begin position="195"/>
        <end position="298"/>
    </location>
</feature>
<feature type="domain" description="Immunoglobulin" evidence="2">
    <location>
        <begin position="337"/>
        <end position="438"/>
    </location>
</feature>
<dbReference type="SUPFAM" id="SSF48726">
    <property type="entry name" value="Immunoglobulin"/>
    <property type="match status" value="5"/>
</dbReference>
<dbReference type="Gene3D" id="2.60.40.10">
    <property type="entry name" value="Immunoglobulins"/>
    <property type="match status" value="4"/>
</dbReference>
<dbReference type="Proteomes" id="UP000830375">
    <property type="component" value="Unassembled WGS sequence"/>
</dbReference>
<protein>
    <submittedName>
        <fullName evidence="3">CD48 antigen</fullName>
    </submittedName>
</protein>
<feature type="transmembrane region" description="Helical" evidence="1">
    <location>
        <begin position="308"/>
        <end position="329"/>
    </location>
</feature>
<evidence type="ECO:0000256" key="1">
    <source>
        <dbReference type="SAM" id="Phobius"/>
    </source>
</evidence>
<evidence type="ECO:0000313" key="3">
    <source>
        <dbReference type="EMBL" id="KAI2650671.1"/>
    </source>
</evidence>
<dbReference type="SMART" id="SM00409">
    <property type="entry name" value="IG"/>
    <property type="match status" value="5"/>
</dbReference>
<keyword evidence="1" id="KW-0812">Transmembrane</keyword>
<proteinExistence type="predicted"/>
<name>A0ABQ8LKC1_LABRO</name>
<comment type="caution">
    <text evidence="3">The sequence shown here is derived from an EMBL/GenBank/DDBJ whole genome shotgun (WGS) entry which is preliminary data.</text>
</comment>
<keyword evidence="1" id="KW-0472">Membrane</keyword>
<sequence length="539" mass="61431">MWCWDEIKEKTESATEGDSVMLYNDIKIQDDDLVLWTFGPEDCLIARGEINKTSFCTYDGAEGNFKNKLSLDHQTGSLTITNSTTDHTGVYKLLISSSRETKYKRFKVTIRGVFGTMEKVSVKEGDSLTLDTDTVSLYDVDDGRFEDRLQLDNKTGSLIISDIRTKHSGDYHLKIISNETLLKTFSVTVHDVIFAGLENKKEGDSVTLRTGVTETQKHDLIQWTFGPVNPDNLIAEMNMKIHKITFSSDDIYKGRIHLENQTGSLTIRDVRTTDAGVYQLQISNSKETLYKRFNVFVAIPEPGLPTGYIVLICVLLFVVVALGVIYCMFKYCKRKEKKMVSVMEGNSITLKTGATEIQRDKEVRWMFGPQDTVIAQIHKKAGNISYADDERFRDKLQLDQQTGDLTISDIRISISGDYQMKIGGRRMNNRKRFKVIVREDTQKFTEGESAHLQTGVTELQEDDLVLWKFKDALIAKRNRESSENSIYNVNDERLKDRLELDDRTGDLTITNTRSTDSGVYELQIQGSNKDLHIQRFSLL</sequence>
<keyword evidence="4" id="KW-1185">Reference proteome</keyword>
<organism evidence="3 4">
    <name type="scientific">Labeo rohita</name>
    <name type="common">Indian major carp</name>
    <name type="synonym">Cyprinus rohita</name>
    <dbReference type="NCBI Taxonomy" id="84645"/>
    <lineage>
        <taxon>Eukaryota</taxon>
        <taxon>Metazoa</taxon>
        <taxon>Chordata</taxon>
        <taxon>Craniata</taxon>
        <taxon>Vertebrata</taxon>
        <taxon>Euteleostomi</taxon>
        <taxon>Actinopterygii</taxon>
        <taxon>Neopterygii</taxon>
        <taxon>Teleostei</taxon>
        <taxon>Ostariophysi</taxon>
        <taxon>Cypriniformes</taxon>
        <taxon>Cyprinidae</taxon>
        <taxon>Labeoninae</taxon>
        <taxon>Labeonini</taxon>
        <taxon>Labeo</taxon>
    </lineage>
</organism>
<evidence type="ECO:0000259" key="2">
    <source>
        <dbReference type="SMART" id="SM00409"/>
    </source>
</evidence>
<dbReference type="Pfam" id="PF07686">
    <property type="entry name" value="V-set"/>
    <property type="match status" value="1"/>
</dbReference>
<dbReference type="InterPro" id="IPR003599">
    <property type="entry name" value="Ig_sub"/>
</dbReference>
<reference evidence="3 4" key="1">
    <citation type="submission" date="2022-01" db="EMBL/GenBank/DDBJ databases">
        <title>A high-quality chromosome-level genome assembly of rohu carp, Labeo rohita.</title>
        <authorList>
            <person name="Arick M.A. II"/>
            <person name="Hsu C.-Y."/>
            <person name="Magbanua Z."/>
            <person name="Pechanova O."/>
            <person name="Grover C."/>
            <person name="Miller E."/>
            <person name="Thrash A."/>
            <person name="Ezzel L."/>
            <person name="Alam S."/>
            <person name="Benzie J."/>
            <person name="Hamilton M."/>
            <person name="Karsi A."/>
            <person name="Lawrence M.L."/>
            <person name="Peterson D.G."/>
        </authorList>
    </citation>
    <scope>NUCLEOTIDE SEQUENCE [LARGE SCALE GENOMIC DNA]</scope>
    <source>
        <strain evidence="4">BAU-BD-2019</strain>
        <tissue evidence="3">Blood</tissue>
    </source>
</reference>
<dbReference type="EMBL" id="JACTAM010000022">
    <property type="protein sequence ID" value="KAI2650671.1"/>
    <property type="molecule type" value="Genomic_DNA"/>
</dbReference>
<accession>A0ABQ8LKC1</accession>
<dbReference type="InterPro" id="IPR036179">
    <property type="entry name" value="Ig-like_dom_sf"/>
</dbReference>
<feature type="domain" description="Immunoglobulin" evidence="2">
    <location>
        <begin position="439"/>
        <end position="534"/>
    </location>
</feature>
<evidence type="ECO:0000313" key="4">
    <source>
        <dbReference type="Proteomes" id="UP000830375"/>
    </source>
</evidence>
<gene>
    <name evidence="3" type="ORF">H4Q32_000710</name>
</gene>
<dbReference type="PANTHER" id="PTHR21063">
    <property type="entry name" value="LFA-3"/>
    <property type="match status" value="1"/>
</dbReference>
<dbReference type="InterPro" id="IPR013106">
    <property type="entry name" value="Ig_V-set"/>
</dbReference>
<dbReference type="Gene3D" id="2.60.40.2710">
    <property type="match status" value="1"/>
</dbReference>
<feature type="domain" description="Immunoglobulin" evidence="2">
    <location>
        <begin position="117"/>
        <end position="190"/>
    </location>
</feature>